<gene>
    <name evidence="1" type="ORF">BMF94_1637</name>
</gene>
<evidence type="ECO:0000313" key="2">
    <source>
        <dbReference type="Proteomes" id="UP000237144"/>
    </source>
</evidence>
<dbReference type="Pfam" id="PF11927">
    <property type="entry name" value="HODM_asu-like"/>
    <property type="match status" value="1"/>
</dbReference>
<comment type="caution">
    <text evidence="1">The sequence shown here is derived from an EMBL/GenBank/DDBJ whole genome shotgun (WGS) entry which is preliminary data.</text>
</comment>
<organism evidence="1 2">
    <name type="scientific">Rhodotorula taiwanensis</name>
    <dbReference type="NCBI Taxonomy" id="741276"/>
    <lineage>
        <taxon>Eukaryota</taxon>
        <taxon>Fungi</taxon>
        <taxon>Dikarya</taxon>
        <taxon>Basidiomycota</taxon>
        <taxon>Pucciniomycotina</taxon>
        <taxon>Microbotryomycetes</taxon>
        <taxon>Sporidiobolales</taxon>
        <taxon>Sporidiobolaceae</taxon>
        <taxon>Rhodotorula</taxon>
    </lineage>
</organism>
<accession>A0A2S5BER6</accession>
<keyword evidence="2" id="KW-1185">Reference proteome</keyword>
<evidence type="ECO:0000313" key="1">
    <source>
        <dbReference type="EMBL" id="POY75267.1"/>
    </source>
</evidence>
<reference evidence="1 2" key="1">
    <citation type="journal article" date="2018" name="Front. Microbiol.">
        <title>Prospects for Fungal Bioremediation of Acidic Radioactive Waste Sites: Characterization and Genome Sequence of Rhodotorula taiwanensis MD1149.</title>
        <authorList>
            <person name="Tkavc R."/>
            <person name="Matrosova V.Y."/>
            <person name="Grichenko O.E."/>
            <person name="Gostincar C."/>
            <person name="Volpe R.P."/>
            <person name="Klimenkova P."/>
            <person name="Gaidamakova E.K."/>
            <person name="Zhou C.E."/>
            <person name="Stewart B.J."/>
            <person name="Lyman M.G."/>
            <person name="Malfatti S.A."/>
            <person name="Rubinfeld B."/>
            <person name="Courtot M."/>
            <person name="Singh J."/>
            <person name="Dalgard C.L."/>
            <person name="Hamilton T."/>
            <person name="Frey K.G."/>
            <person name="Gunde-Cimerman N."/>
            <person name="Dugan L."/>
            <person name="Daly M.J."/>
        </authorList>
    </citation>
    <scope>NUCLEOTIDE SEQUENCE [LARGE SCALE GENOMIC DNA]</scope>
    <source>
        <strain evidence="1 2">MD1149</strain>
    </source>
</reference>
<dbReference type="Proteomes" id="UP000237144">
    <property type="component" value="Unassembled WGS sequence"/>
</dbReference>
<proteinExistence type="predicted"/>
<dbReference type="AlphaFoldDB" id="A0A2S5BER6"/>
<dbReference type="EMBL" id="PJQD01000018">
    <property type="protein sequence ID" value="POY75267.1"/>
    <property type="molecule type" value="Genomic_DNA"/>
</dbReference>
<dbReference type="STRING" id="741276.A0A2S5BER6"/>
<name>A0A2S5BER6_9BASI</name>
<protein>
    <submittedName>
        <fullName evidence="1">Uncharacterized protein</fullName>
    </submittedName>
</protein>
<dbReference type="InterPro" id="IPR021848">
    <property type="entry name" value="HODM_asu-like"/>
</dbReference>
<dbReference type="OrthoDB" id="5043642at2759"/>
<sequence length="303" mass="34731">MHINNWIEIDYKYVDEMRYKASVIAEHPDRTVLSLPENDEACGELLQTLVDYLPKRYPTLFEALPNGGVFNRVLGLGFENCSVLHGVEALHVVAKLVQDDFLMGREREDGHVYFVGGLVAIPGFYDFRAKLGMSMASVHAPVPQFNEKILMSVERTLKRFKPDEPFERSSWEIVDDLNSYQHNIAKLGEGERVREDLHPKDLILRIDHQTFRKLPKTRAIIFGVHPILRPMHTLADLPLVPALLATVHKEGNEELMKYKLAPCYQDKLLPYLAEMTQSQIDRGLIKGDEDVANFRDLVKRAQK</sequence>